<dbReference type="InterPro" id="IPR001398">
    <property type="entry name" value="Macrophage_inhib_fac"/>
</dbReference>
<dbReference type="GO" id="GO:0050178">
    <property type="term" value="F:phenylpyruvate tautomerase activity"/>
    <property type="evidence" value="ECO:0007669"/>
    <property type="project" value="UniProtKB-EC"/>
</dbReference>
<evidence type="ECO:0000256" key="5">
    <source>
        <dbReference type="ARBA" id="ARBA00023235"/>
    </source>
</evidence>
<dbReference type="Pfam" id="PF01187">
    <property type="entry name" value="MIF"/>
    <property type="match status" value="1"/>
</dbReference>
<evidence type="ECO:0000256" key="9">
    <source>
        <dbReference type="ARBA" id="ARBA00039086"/>
    </source>
</evidence>
<comment type="caution">
    <text evidence="13">The sequence shown here is derived from an EMBL/GenBank/DDBJ whole genome shotgun (WGS) entry which is preliminary data.</text>
</comment>
<dbReference type="EC" id="5.3.2.1" evidence="9"/>
<dbReference type="SUPFAM" id="SSF55331">
    <property type="entry name" value="Tautomerase/MIF"/>
    <property type="match status" value="1"/>
</dbReference>
<dbReference type="EMBL" id="BLLF01004029">
    <property type="protein sequence ID" value="GFH28770.1"/>
    <property type="molecule type" value="Genomic_DNA"/>
</dbReference>
<dbReference type="Proteomes" id="UP000485058">
    <property type="component" value="Unassembled WGS sequence"/>
</dbReference>
<dbReference type="PANTHER" id="PTHR11954">
    <property type="entry name" value="D-DOPACHROME DECARBOXYLASE"/>
    <property type="match status" value="1"/>
</dbReference>
<protein>
    <recommendedName>
        <fullName evidence="12">L-dopachrome isomerase</fullName>
        <ecNumber evidence="9">5.3.2.1</ecNumber>
        <ecNumber evidence="8">5.3.3.12</ecNumber>
    </recommendedName>
    <alternativeName>
        <fullName evidence="10">L-dopachrome tautomerase</fullName>
    </alternativeName>
    <alternativeName>
        <fullName evidence="11">Phenylpyruvate tautomerase</fullName>
    </alternativeName>
</protein>
<evidence type="ECO:0000256" key="4">
    <source>
        <dbReference type="ARBA" id="ARBA00022525"/>
    </source>
</evidence>
<evidence type="ECO:0000256" key="3">
    <source>
        <dbReference type="ARBA" id="ARBA00022514"/>
    </source>
</evidence>
<evidence type="ECO:0000256" key="7">
    <source>
        <dbReference type="ARBA" id="ARBA00036823"/>
    </source>
</evidence>
<sequence>MPVVSIVTNSTLSLEVKVTVSKAITSAAATILKTPAAHVHVHLSDAQFLSFGGDYETPCAVITVKGASMQISEEARKKLVSFMGPLLQETCSCDARHTTTHFIEIPVENIAVGDQIMVFSGLRAGLVSDSTPNVRRSMS</sequence>
<keyword evidence="3" id="KW-0202">Cytokine</keyword>
<evidence type="ECO:0000256" key="1">
    <source>
        <dbReference type="ARBA" id="ARBA00004613"/>
    </source>
</evidence>
<evidence type="ECO:0000256" key="12">
    <source>
        <dbReference type="ARBA" id="ARBA00042730"/>
    </source>
</evidence>
<evidence type="ECO:0000313" key="14">
    <source>
        <dbReference type="Proteomes" id="UP000485058"/>
    </source>
</evidence>
<proteinExistence type="inferred from homology"/>
<reference evidence="13 14" key="1">
    <citation type="submission" date="2020-02" db="EMBL/GenBank/DDBJ databases">
        <title>Draft genome sequence of Haematococcus lacustris strain NIES-144.</title>
        <authorList>
            <person name="Morimoto D."/>
            <person name="Nakagawa S."/>
            <person name="Yoshida T."/>
            <person name="Sawayama S."/>
        </authorList>
    </citation>
    <scope>NUCLEOTIDE SEQUENCE [LARGE SCALE GENOMIC DNA]</scope>
    <source>
        <strain evidence="13 14">NIES-144</strain>
    </source>
</reference>
<dbReference type="GO" id="GO:0005615">
    <property type="term" value="C:extracellular space"/>
    <property type="evidence" value="ECO:0007669"/>
    <property type="project" value="UniProtKB-KW"/>
</dbReference>
<comment type="catalytic activity">
    <reaction evidence="7">
        <text>L-dopachrome = 5,6-dihydroxyindole-2-carboxylate</text>
        <dbReference type="Rhea" id="RHEA:13041"/>
        <dbReference type="ChEBI" id="CHEBI:16875"/>
        <dbReference type="ChEBI" id="CHEBI:57509"/>
        <dbReference type="EC" id="5.3.3.12"/>
    </reaction>
</comment>
<keyword evidence="14" id="KW-1185">Reference proteome</keyword>
<evidence type="ECO:0000256" key="8">
    <source>
        <dbReference type="ARBA" id="ARBA00038932"/>
    </source>
</evidence>
<evidence type="ECO:0000256" key="10">
    <source>
        <dbReference type="ARBA" id="ARBA00041631"/>
    </source>
</evidence>
<dbReference type="GO" id="GO:0004167">
    <property type="term" value="F:dopachrome isomerase activity"/>
    <property type="evidence" value="ECO:0007669"/>
    <property type="project" value="UniProtKB-EC"/>
</dbReference>
<comment type="subcellular location">
    <subcellularLocation>
        <location evidence="1">Secreted</location>
    </subcellularLocation>
</comment>
<keyword evidence="5" id="KW-0413">Isomerase</keyword>
<dbReference type="PANTHER" id="PTHR11954:SF6">
    <property type="entry name" value="MACROPHAGE MIGRATION INHIBITORY FACTOR"/>
    <property type="match status" value="1"/>
</dbReference>
<organism evidence="13 14">
    <name type="scientific">Haematococcus lacustris</name>
    <name type="common">Green alga</name>
    <name type="synonym">Haematococcus pluvialis</name>
    <dbReference type="NCBI Taxonomy" id="44745"/>
    <lineage>
        <taxon>Eukaryota</taxon>
        <taxon>Viridiplantae</taxon>
        <taxon>Chlorophyta</taxon>
        <taxon>core chlorophytes</taxon>
        <taxon>Chlorophyceae</taxon>
        <taxon>CS clade</taxon>
        <taxon>Chlamydomonadales</taxon>
        <taxon>Haematococcaceae</taxon>
        <taxon>Haematococcus</taxon>
    </lineage>
</organism>
<dbReference type="OrthoDB" id="527167at2759"/>
<evidence type="ECO:0000256" key="2">
    <source>
        <dbReference type="ARBA" id="ARBA00005851"/>
    </source>
</evidence>
<dbReference type="EC" id="5.3.3.12" evidence="8"/>
<dbReference type="GO" id="GO:0005125">
    <property type="term" value="F:cytokine activity"/>
    <property type="evidence" value="ECO:0007669"/>
    <property type="project" value="UniProtKB-KW"/>
</dbReference>
<evidence type="ECO:0000256" key="6">
    <source>
        <dbReference type="ARBA" id="ARBA00036735"/>
    </source>
</evidence>
<keyword evidence="4" id="KW-0964">Secreted</keyword>
<dbReference type="Gene3D" id="3.30.429.10">
    <property type="entry name" value="Macrophage Migration Inhibitory Factor"/>
    <property type="match status" value="1"/>
</dbReference>
<comment type="catalytic activity">
    <reaction evidence="6">
        <text>3-phenylpyruvate = enol-phenylpyruvate</text>
        <dbReference type="Rhea" id="RHEA:17097"/>
        <dbReference type="ChEBI" id="CHEBI:16815"/>
        <dbReference type="ChEBI" id="CHEBI:18005"/>
        <dbReference type="EC" id="5.3.2.1"/>
    </reaction>
</comment>
<gene>
    <name evidence="13" type="ORF">HaLaN_27315</name>
</gene>
<accession>A0A6A0A7Y6</accession>
<name>A0A6A0A7Y6_HAELA</name>
<dbReference type="AlphaFoldDB" id="A0A6A0A7Y6"/>
<evidence type="ECO:0000256" key="11">
    <source>
        <dbReference type="ARBA" id="ARBA00041912"/>
    </source>
</evidence>
<evidence type="ECO:0000313" key="13">
    <source>
        <dbReference type="EMBL" id="GFH28770.1"/>
    </source>
</evidence>
<dbReference type="InterPro" id="IPR014347">
    <property type="entry name" value="Tautomerase/MIF_sf"/>
</dbReference>
<comment type="similarity">
    <text evidence="2">Belongs to the MIF family.</text>
</comment>